<reference evidence="3" key="2">
    <citation type="journal article" date="2009" name="Genome Res.">
        <title>Comparative genomic analyses of the human fungal pathogens Coccidioides and their relatives.</title>
        <authorList>
            <person name="Sharpton T.J."/>
            <person name="Stajich J.E."/>
            <person name="Rounsley S.D."/>
            <person name="Gardner M.J."/>
            <person name="Wortman J.R."/>
            <person name="Jordar V.S."/>
            <person name="Maiti R."/>
            <person name="Kodira C.D."/>
            <person name="Neafsey D.E."/>
            <person name="Zeng Q."/>
            <person name="Hung C.-Y."/>
            <person name="McMahan C."/>
            <person name="Muszewska A."/>
            <person name="Grynberg M."/>
            <person name="Mandel M.A."/>
            <person name="Kellner E.M."/>
            <person name="Barker B.M."/>
            <person name="Galgiani J.N."/>
            <person name="Orbach M.J."/>
            <person name="Kirkland T.N."/>
            <person name="Cole G.T."/>
            <person name="Henn M.R."/>
            <person name="Birren B.W."/>
            <person name="Taylor J.W."/>
        </authorList>
    </citation>
    <scope>NUCLEOTIDE SEQUENCE [LARGE SCALE GENOMIC DNA]</scope>
    <source>
        <strain evidence="3">RMSCC 3488</strain>
    </source>
</reference>
<feature type="region of interest" description="Disordered" evidence="1">
    <location>
        <begin position="49"/>
        <end position="88"/>
    </location>
</feature>
<proteinExistence type="predicted"/>
<name>A0A0J6F594_COCPO</name>
<feature type="compositionally biased region" description="Basic residues" evidence="1">
    <location>
        <begin position="8"/>
        <end position="18"/>
    </location>
</feature>
<dbReference type="Proteomes" id="UP000054567">
    <property type="component" value="Unassembled WGS sequence"/>
</dbReference>
<evidence type="ECO:0000256" key="1">
    <source>
        <dbReference type="SAM" id="MobiDB-lite"/>
    </source>
</evidence>
<evidence type="ECO:0000313" key="2">
    <source>
        <dbReference type="EMBL" id="KMM64470.1"/>
    </source>
</evidence>
<gene>
    <name evidence="2" type="ORF">CPAG_00822</name>
</gene>
<dbReference type="VEuPathDB" id="FungiDB:CPAG_00822"/>
<reference evidence="2 3" key="1">
    <citation type="submission" date="2007-06" db="EMBL/GenBank/DDBJ databases">
        <title>The Genome Sequence of Coccidioides posadasii RMSCC_3488.</title>
        <authorList>
            <consortium name="Coccidioides Genome Resources Consortium"/>
            <consortium name="The Broad Institute Genome Sequencing Platform"/>
            <person name="Henn M.R."/>
            <person name="Sykes S."/>
            <person name="Young S."/>
            <person name="Jaffe D."/>
            <person name="Berlin A."/>
            <person name="Alvarez P."/>
            <person name="Butler J."/>
            <person name="Gnerre S."/>
            <person name="Grabherr M."/>
            <person name="Mauceli E."/>
            <person name="Brockman W."/>
            <person name="Kodira C."/>
            <person name="Alvarado L."/>
            <person name="Zeng Q."/>
            <person name="Crawford M."/>
            <person name="Antoine C."/>
            <person name="Devon K."/>
            <person name="Galgiani J."/>
            <person name="Orsborn K."/>
            <person name="Lewis M.L."/>
            <person name="Nusbaum C."/>
            <person name="Galagan J."/>
            <person name="Birren B."/>
        </authorList>
    </citation>
    <scope>NUCLEOTIDE SEQUENCE [LARGE SCALE GENOMIC DNA]</scope>
    <source>
        <strain evidence="2 3">RMSCC 3488</strain>
    </source>
</reference>
<sequence length="122" mass="13321">MPVSIPVKGKKKRKKKRNNLGSIVSRKRKARDMKILLSPENTVHRLGLSRQPLEREGDRGSVNLIQSDGFPPPRRGALDSPTGWNDGTLSRLESPLSCPSTPFPVCGEHGLFLDAADGILGL</sequence>
<protein>
    <submittedName>
        <fullName evidence="2">Uncharacterized protein</fullName>
    </submittedName>
</protein>
<accession>A0A0J6F594</accession>
<dbReference type="AlphaFoldDB" id="A0A0J6F594"/>
<organism evidence="2 3">
    <name type="scientific">Coccidioides posadasii RMSCC 3488</name>
    <dbReference type="NCBI Taxonomy" id="454284"/>
    <lineage>
        <taxon>Eukaryota</taxon>
        <taxon>Fungi</taxon>
        <taxon>Dikarya</taxon>
        <taxon>Ascomycota</taxon>
        <taxon>Pezizomycotina</taxon>
        <taxon>Eurotiomycetes</taxon>
        <taxon>Eurotiomycetidae</taxon>
        <taxon>Onygenales</taxon>
        <taxon>Onygenaceae</taxon>
        <taxon>Coccidioides</taxon>
    </lineage>
</organism>
<evidence type="ECO:0000313" key="3">
    <source>
        <dbReference type="Proteomes" id="UP000054567"/>
    </source>
</evidence>
<feature type="region of interest" description="Disordered" evidence="1">
    <location>
        <begin position="1"/>
        <end position="25"/>
    </location>
</feature>
<dbReference type="EMBL" id="DS268109">
    <property type="protein sequence ID" value="KMM64470.1"/>
    <property type="molecule type" value="Genomic_DNA"/>
</dbReference>
<reference evidence="3" key="3">
    <citation type="journal article" date="2010" name="Genome Res.">
        <title>Population genomic sequencing of Coccidioides fungi reveals recent hybridization and transposon control.</title>
        <authorList>
            <person name="Neafsey D.E."/>
            <person name="Barker B.M."/>
            <person name="Sharpton T.J."/>
            <person name="Stajich J.E."/>
            <person name="Park D.J."/>
            <person name="Whiston E."/>
            <person name="Hung C.-Y."/>
            <person name="McMahan C."/>
            <person name="White J."/>
            <person name="Sykes S."/>
            <person name="Heiman D."/>
            <person name="Young S."/>
            <person name="Zeng Q."/>
            <person name="Abouelleil A."/>
            <person name="Aftuck L."/>
            <person name="Bessette D."/>
            <person name="Brown A."/>
            <person name="FitzGerald M."/>
            <person name="Lui A."/>
            <person name="Macdonald J.P."/>
            <person name="Priest M."/>
            <person name="Orbach M.J."/>
            <person name="Galgiani J.N."/>
            <person name="Kirkland T.N."/>
            <person name="Cole G.T."/>
            <person name="Birren B.W."/>
            <person name="Henn M.R."/>
            <person name="Taylor J.W."/>
            <person name="Rounsley S.D."/>
        </authorList>
    </citation>
    <scope>NUCLEOTIDE SEQUENCE [LARGE SCALE GENOMIC DNA]</scope>
    <source>
        <strain evidence="3">RMSCC 3488</strain>
    </source>
</reference>